<reference evidence="2" key="2">
    <citation type="submission" date="2015-01" db="EMBL/GenBank/DDBJ databases">
        <title>Evolutionary Origins and Diversification of the Mycorrhizal Mutualists.</title>
        <authorList>
            <consortium name="DOE Joint Genome Institute"/>
            <consortium name="Mycorrhizal Genomics Consortium"/>
            <person name="Kohler A."/>
            <person name="Kuo A."/>
            <person name="Nagy L.G."/>
            <person name="Floudas D."/>
            <person name="Copeland A."/>
            <person name="Barry K.W."/>
            <person name="Cichocki N."/>
            <person name="Veneault-Fourrey C."/>
            <person name="LaButti K."/>
            <person name="Lindquist E.A."/>
            <person name="Lipzen A."/>
            <person name="Lundell T."/>
            <person name="Morin E."/>
            <person name="Murat C."/>
            <person name="Riley R."/>
            <person name="Ohm R."/>
            <person name="Sun H."/>
            <person name="Tunlid A."/>
            <person name="Henrissat B."/>
            <person name="Grigoriev I.V."/>
            <person name="Hibbett D.S."/>
            <person name="Martin F."/>
        </authorList>
    </citation>
    <scope>NUCLEOTIDE SEQUENCE [LARGE SCALE GENOMIC DNA]</scope>
    <source>
        <strain evidence="2">h7</strain>
    </source>
</reference>
<gene>
    <name evidence="1" type="ORF">M413DRAFT_275994</name>
</gene>
<dbReference type="Proteomes" id="UP000053424">
    <property type="component" value="Unassembled WGS sequence"/>
</dbReference>
<sequence length="83" mass="8936">MAVCEGSRIGQVGLSEGDGNLRLSVSSKRCSEAARFDQELLYGVVPQDDSLTTPPNIHIVVLNLQFFISDGSSYKNATNSSMI</sequence>
<organism evidence="1 2">
    <name type="scientific">Hebeloma cylindrosporum</name>
    <dbReference type="NCBI Taxonomy" id="76867"/>
    <lineage>
        <taxon>Eukaryota</taxon>
        <taxon>Fungi</taxon>
        <taxon>Dikarya</taxon>
        <taxon>Basidiomycota</taxon>
        <taxon>Agaricomycotina</taxon>
        <taxon>Agaricomycetes</taxon>
        <taxon>Agaricomycetidae</taxon>
        <taxon>Agaricales</taxon>
        <taxon>Agaricineae</taxon>
        <taxon>Hymenogastraceae</taxon>
        <taxon>Hebeloma</taxon>
    </lineage>
</organism>
<keyword evidence="2" id="KW-1185">Reference proteome</keyword>
<evidence type="ECO:0000313" key="1">
    <source>
        <dbReference type="EMBL" id="KIM37250.1"/>
    </source>
</evidence>
<dbReference type="HOGENOM" id="CLU_2542819_0_0_1"/>
<proteinExistence type="predicted"/>
<dbReference type="AlphaFoldDB" id="A0A0C3BKL4"/>
<dbReference type="EMBL" id="KN831798">
    <property type="protein sequence ID" value="KIM37250.1"/>
    <property type="molecule type" value="Genomic_DNA"/>
</dbReference>
<reference evidence="1 2" key="1">
    <citation type="submission" date="2014-04" db="EMBL/GenBank/DDBJ databases">
        <authorList>
            <consortium name="DOE Joint Genome Institute"/>
            <person name="Kuo A."/>
            <person name="Gay G."/>
            <person name="Dore J."/>
            <person name="Kohler A."/>
            <person name="Nagy L.G."/>
            <person name="Floudas D."/>
            <person name="Copeland A."/>
            <person name="Barry K.W."/>
            <person name="Cichocki N."/>
            <person name="Veneault-Fourrey C."/>
            <person name="LaButti K."/>
            <person name="Lindquist E.A."/>
            <person name="Lipzen A."/>
            <person name="Lundell T."/>
            <person name="Morin E."/>
            <person name="Murat C."/>
            <person name="Sun H."/>
            <person name="Tunlid A."/>
            <person name="Henrissat B."/>
            <person name="Grigoriev I.V."/>
            <person name="Hibbett D.S."/>
            <person name="Martin F."/>
            <person name="Nordberg H.P."/>
            <person name="Cantor M.N."/>
            <person name="Hua S.X."/>
        </authorList>
    </citation>
    <scope>NUCLEOTIDE SEQUENCE [LARGE SCALE GENOMIC DNA]</scope>
    <source>
        <strain evidence="2">h7</strain>
    </source>
</reference>
<name>A0A0C3BKL4_HEBCY</name>
<accession>A0A0C3BKL4</accession>
<evidence type="ECO:0000313" key="2">
    <source>
        <dbReference type="Proteomes" id="UP000053424"/>
    </source>
</evidence>
<protein>
    <submittedName>
        <fullName evidence="1">Uncharacterized protein</fullName>
    </submittedName>
</protein>